<name>A0A7S6UEQ9_9GAMM</name>
<evidence type="ECO:0000256" key="8">
    <source>
        <dbReference type="ARBA" id="ARBA00035676"/>
    </source>
</evidence>
<evidence type="ECO:0000313" key="11">
    <source>
        <dbReference type="EMBL" id="QOW18943.1"/>
    </source>
</evidence>
<proteinExistence type="inferred from homology"/>
<dbReference type="Gene3D" id="3.30.470.10">
    <property type="match status" value="1"/>
</dbReference>
<organism evidence="11 12">
    <name type="scientific">Novilysobacter ciconiae</name>
    <dbReference type="NCBI Taxonomy" id="2781022"/>
    <lineage>
        <taxon>Bacteria</taxon>
        <taxon>Pseudomonadati</taxon>
        <taxon>Pseudomonadota</taxon>
        <taxon>Gammaproteobacteria</taxon>
        <taxon>Lysobacterales</taxon>
        <taxon>Lysobacteraceae</taxon>
        <taxon>Novilysobacter</taxon>
    </lineage>
</organism>
<dbReference type="InterPro" id="IPR036038">
    <property type="entry name" value="Aminotransferase-like"/>
</dbReference>
<accession>A0A7S6UEQ9</accession>
<protein>
    <recommendedName>
        <fullName evidence="8 10">Aminodeoxychorismate lyase</fullName>
        <ecNumber evidence="8 10">4.1.3.38</ecNumber>
    </recommendedName>
</protein>
<evidence type="ECO:0000256" key="4">
    <source>
        <dbReference type="ARBA" id="ARBA00022898"/>
    </source>
</evidence>
<evidence type="ECO:0000256" key="5">
    <source>
        <dbReference type="ARBA" id="ARBA00022909"/>
    </source>
</evidence>
<evidence type="ECO:0000256" key="9">
    <source>
        <dbReference type="ARBA" id="ARBA00049529"/>
    </source>
</evidence>
<dbReference type="InterPro" id="IPR017824">
    <property type="entry name" value="Aminodeoxychorismate_lyase_IV"/>
</dbReference>
<dbReference type="Gene3D" id="3.20.10.10">
    <property type="entry name" value="D-amino Acid Aminotransferase, subunit A, domain 2"/>
    <property type="match status" value="1"/>
</dbReference>
<dbReference type="InterPro" id="IPR043131">
    <property type="entry name" value="BCAT-like_N"/>
</dbReference>
<gene>
    <name evidence="11" type="primary">pabC</name>
    <name evidence="11" type="ORF">INQ41_09705</name>
</gene>
<dbReference type="InterPro" id="IPR001544">
    <property type="entry name" value="Aminotrans_IV"/>
</dbReference>
<evidence type="ECO:0000313" key="12">
    <source>
        <dbReference type="Proteomes" id="UP000594059"/>
    </source>
</evidence>
<comment type="catalytic activity">
    <reaction evidence="9">
        <text>4-amino-4-deoxychorismate = 4-aminobenzoate + pyruvate + H(+)</text>
        <dbReference type="Rhea" id="RHEA:16201"/>
        <dbReference type="ChEBI" id="CHEBI:15361"/>
        <dbReference type="ChEBI" id="CHEBI:15378"/>
        <dbReference type="ChEBI" id="CHEBI:17836"/>
        <dbReference type="ChEBI" id="CHEBI:58406"/>
        <dbReference type="EC" id="4.1.3.38"/>
    </reaction>
</comment>
<comment type="similarity">
    <text evidence="2">Belongs to the class-IV pyridoxal-phosphate-dependent aminotransferase family.</text>
</comment>
<dbReference type="GO" id="GO:0030170">
    <property type="term" value="F:pyridoxal phosphate binding"/>
    <property type="evidence" value="ECO:0007669"/>
    <property type="project" value="InterPro"/>
</dbReference>
<comment type="cofactor">
    <cofactor evidence="1">
        <name>pyridoxal 5'-phosphate</name>
        <dbReference type="ChEBI" id="CHEBI:597326"/>
    </cofactor>
</comment>
<evidence type="ECO:0000256" key="1">
    <source>
        <dbReference type="ARBA" id="ARBA00001933"/>
    </source>
</evidence>
<dbReference type="GO" id="GO:0008696">
    <property type="term" value="F:4-amino-4-deoxychorismate lyase activity"/>
    <property type="evidence" value="ECO:0007669"/>
    <property type="project" value="UniProtKB-UniRule"/>
</dbReference>
<dbReference type="AlphaFoldDB" id="A0A7S6UEQ9"/>
<keyword evidence="6 11" id="KW-0456">Lyase</keyword>
<dbReference type="SUPFAM" id="SSF56752">
    <property type="entry name" value="D-aminoacid aminotransferase-like PLP-dependent enzymes"/>
    <property type="match status" value="1"/>
</dbReference>
<keyword evidence="12" id="KW-1185">Reference proteome</keyword>
<dbReference type="NCBIfam" id="TIGR03461">
    <property type="entry name" value="pabC_Proteo"/>
    <property type="match status" value="1"/>
</dbReference>
<dbReference type="InterPro" id="IPR043132">
    <property type="entry name" value="BCAT-like_C"/>
</dbReference>
<evidence type="ECO:0000256" key="6">
    <source>
        <dbReference type="ARBA" id="ARBA00023239"/>
    </source>
</evidence>
<comment type="pathway">
    <text evidence="7">Cofactor biosynthesis; tetrahydrofolate biosynthesis; 4-aminobenzoate from chorismate: step 2/2.</text>
</comment>
<comment type="subunit">
    <text evidence="3">Homodimer.</text>
</comment>
<dbReference type="GO" id="GO:0046656">
    <property type="term" value="P:folic acid biosynthetic process"/>
    <property type="evidence" value="ECO:0007669"/>
    <property type="project" value="UniProtKB-KW"/>
</dbReference>
<dbReference type="Proteomes" id="UP000594059">
    <property type="component" value="Chromosome"/>
</dbReference>
<dbReference type="PANTHER" id="PTHR42743">
    <property type="entry name" value="AMINO-ACID AMINOTRANSFERASE"/>
    <property type="match status" value="1"/>
</dbReference>
<dbReference type="EC" id="4.1.3.38" evidence="8 10"/>
<evidence type="ECO:0000256" key="3">
    <source>
        <dbReference type="ARBA" id="ARBA00011738"/>
    </source>
</evidence>
<dbReference type="GO" id="GO:0005829">
    <property type="term" value="C:cytosol"/>
    <property type="evidence" value="ECO:0007669"/>
    <property type="project" value="TreeGrafter"/>
</dbReference>
<keyword evidence="5" id="KW-0289">Folate biosynthesis</keyword>
<dbReference type="RefSeq" id="WP_193984018.1">
    <property type="nucleotide sequence ID" value="NZ_CP063656.1"/>
</dbReference>
<reference evidence="11 12" key="1">
    <citation type="submission" date="2020-10" db="EMBL/GenBank/DDBJ databases">
        <title>complete genome sequencing of Lysobacter sp. H21R20.</title>
        <authorList>
            <person name="Bae J.-W."/>
            <person name="Lee S.-Y."/>
        </authorList>
    </citation>
    <scope>NUCLEOTIDE SEQUENCE [LARGE SCALE GENOMIC DNA]</scope>
    <source>
        <strain evidence="11 12">H21R20</strain>
    </source>
</reference>
<dbReference type="GO" id="GO:0008153">
    <property type="term" value="P:4-aminobenzoate biosynthetic process"/>
    <property type="evidence" value="ECO:0007669"/>
    <property type="project" value="UniProtKB-UniRule"/>
</dbReference>
<dbReference type="PANTHER" id="PTHR42743:SF2">
    <property type="entry name" value="AMINODEOXYCHORISMATE LYASE"/>
    <property type="match status" value="1"/>
</dbReference>
<evidence type="ECO:0000256" key="10">
    <source>
        <dbReference type="NCBIfam" id="TIGR03461"/>
    </source>
</evidence>
<evidence type="ECO:0000256" key="2">
    <source>
        <dbReference type="ARBA" id="ARBA00009320"/>
    </source>
</evidence>
<evidence type="ECO:0000256" key="7">
    <source>
        <dbReference type="ARBA" id="ARBA00035633"/>
    </source>
</evidence>
<dbReference type="InterPro" id="IPR050571">
    <property type="entry name" value="Class-IV_PLP-Dep_Aminotrnsfr"/>
</dbReference>
<sequence>MAATDAVIDAETASARIFRGATRIHHVPIDNRGLAYGDGLFETVRGAGGVLPWWERHWQRLRNGSERLQLSLPPEALARAEAEQLLAGGDGVVKLLLTRGSGGRGYMPPPHAEPVWILSRHPLAPPAAAPVTVRWCRTRLSLQPALAGIKHCNRLEQILARAEVGSGEVDGDSDGAASEGLMRSTDGDVVCATAANVFVLHGDRWSTPLIDRCGVEGTMRAWLLEQVAVEQRRVSVEQVESANAVVLVNAVRGILQVGRLGDRSWAPHPALSALRRALASAHPAFSLPPSGPGPMELS</sequence>
<keyword evidence="4" id="KW-0663">Pyridoxal phosphate</keyword>
<dbReference type="Pfam" id="PF01063">
    <property type="entry name" value="Aminotran_4"/>
    <property type="match status" value="1"/>
</dbReference>
<dbReference type="EMBL" id="CP063656">
    <property type="protein sequence ID" value="QOW18943.1"/>
    <property type="molecule type" value="Genomic_DNA"/>
</dbReference>
<dbReference type="KEGG" id="lcic:INQ41_09705"/>